<dbReference type="EMBL" id="CAJOBB010000160">
    <property type="protein sequence ID" value="CAF3590791.1"/>
    <property type="molecule type" value="Genomic_DNA"/>
</dbReference>
<organism evidence="2 3">
    <name type="scientific">Adineta steineri</name>
    <dbReference type="NCBI Taxonomy" id="433720"/>
    <lineage>
        <taxon>Eukaryota</taxon>
        <taxon>Metazoa</taxon>
        <taxon>Spiralia</taxon>
        <taxon>Gnathifera</taxon>
        <taxon>Rotifera</taxon>
        <taxon>Eurotatoria</taxon>
        <taxon>Bdelloidea</taxon>
        <taxon>Adinetida</taxon>
        <taxon>Adinetidae</taxon>
        <taxon>Adineta</taxon>
    </lineage>
</organism>
<keyword evidence="1" id="KW-0812">Transmembrane</keyword>
<keyword evidence="1" id="KW-1133">Transmembrane helix</keyword>
<comment type="caution">
    <text evidence="2">The sequence shown here is derived from an EMBL/GenBank/DDBJ whole genome shotgun (WGS) entry which is preliminary data.</text>
</comment>
<name>A0A818MKT9_9BILA</name>
<feature type="transmembrane region" description="Helical" evidence="1">
    <location>
        <begin position="215"/>
        <end position="232"/>
    </location>
</feature>
<evidence type="ECO:0000256" key="1">
    <source>
        <dbReference type="SAM" id="Phobius"/>
    </source>
</evidence>
<evidence type="ECO:0000313" key="2">
    <source>
        <dbReference type="EMBL" id="CAF3590791.1"/>
    </source>
</evidence>
<dbReference type="Proteomes" id="UP000663868">
    <property type="component" value="Unassembled WGS sequence"/>
</dbReference>
<keyword evidence="1" id="KW-0472">Membrane</keyword>
<evidence type="ECO:0000313" key="3">
    <source>
        <dbReference type="Proteomes" id="UP000663868"/>
    </source>
</evidence>
<dbReference type="AlphaFoldDB" id="A0A818MKT9"/>
<proteinExistence type="predicted"/>
<sequence length="256" mass="30252">MHNANHRRQILYNEEVLQNFNDHDFLTSFPDEFRPTLSTTLNQPFIASHHISAGRLLRSHTTTPDDDIQNLIKRYECFLNDHKDIVRRSRKSFIDRIMNHFLQQLLGSSFNSNDIKETCHSIQKYCIENEADLGTMFDYFYDDVRTVLLNRNWLPTWVDCLLNGYTKPIMRTFFIHYVQSRGAQTLTTKLYPNVDRNSYSQLSSSIQPNTLRKKLFLISLILVFINWVLIYFFNKSFLLLTIAIMIVVVLLMVISR</sequence>
<protein>
    <submittedName>
        <fullName evidence="2">Uncharacterized protein</fullName>
    </submittedName>
</protein>
<feature type="transmembrane region" description="Helical" evidence="1">
    <location>
        <begin position="238"/>
        <end position="255"/>
    </location>
</feature>
<gene>
    <name evidence="2" type="ORF">KXQ929_LOCUS4613</name>
</gene>
<accession>A0A818MKT9</accession>
<reference evidence="2" key="1">
    <citation type="submission" date="2021-02" db="EMBL/GenBank/DDBJ databases">
        <authorList>
            <person name="Nowell W R."/>
        </authorList>
    </citation>
    <scope>NUCLEOTIDE SEQUENCE</scope>
</reference>